<dbReference type="AlphaFoldDB" id="A0A4R4RNX8"/>
<accession>A0A4R4RNX8</accession>
<evidence type="ECO:0000313" key="1">
    <source>
        <dbReference type="EMBL" id="TDC51487.1"/>
    </source>
</evidence>
<dbReference type="Proteomes" id="UP000295621">
    <property type="component" value="Unassembled WGS sequence"/>
</dbReference>
<evidence type="ECO:0000313" key="2">
    <source>
        <dbReference type="Proteomes" id="UP000295621"/>
    </source>
</evidence>
<dbReference type="RefSeq" id="WP_131982618.1">
    <property type="nucleotide sequence ID" value="NZ_SMKL01000022.1"/>
</dbReference>
<proteinExistence type="predicted"/>
<sequence>MAALAVVLVLLVTTLVIVIWYQWRQGEQEVLDEQAAEAEIMRGRLERNRDAGEFDEAVGARLEDIVEDLVTRTQDGELVSVTERPDDLQVVAVVGVPPAIAISAQSGVDKACFEFTVPPSPAPVIVERLSPDEGRWPDECYGFSS</sequence>
<reference evidence="1 2" key="1">
    <citation type="submission" date="2019-02" db="EMBL/GenBank/DDBJ databases">
        <title>Draft genome sequences of novel Actinobacteria.</title>
        <authorList>
            <person name="Sahin N."/>
            <person name="Ay H."/>
            <person name="Saygin H."/>
        </authorList>
    </citation>
    <scope>NUCLEOTIDE SEQUENCE [LARGE SCALE GENOMIC DNA]</scope>
    <source>
        <strain evidence="1 2">KC603</strain>
    </source>
</reference>
<dbReference type="EMBL" id="SMKL01000022">
    <property type="protein sequence ID" value="TDC51487.1"/>
    <property type="molecule type" value="Genomic_DNA"/>
</dbReference>
<name>A0A4R4RNX8_9ACTN</name>
<gene>
    <name evidence="1" type="ORF">E1212_11945</name>
</gene>
<organism evidence="1 2">
    <name type="scientific">Jiangella ureilytica</name>
    <dbReference type="NCBI Taxonomy" id="2530374"/>
    <lineage>
        <taxon>Bacteria</taxon>
        <taxon>Bacillati</taxon>
        <taxon>Actinomycetota</taxon>
        <taxon>Actinomycetes</taxon>
        <taxon>Jiangellales</taxon>
        <taxon>Jiangellaceae</taxon>
        <taxon>Jiangella</taxon>
    </lineage>
</organism>
<protein>
    <submittedName>
        <fullName evidence="1">Uncharacterized protein</fullName>
    </submittedName>
</protein>
<comment type="caution">
    <text evidence="1">The sequence shown here is derived from an EMBL/GenBank/DDBJ whole genome shotgun (WGS) entry which is preliminary data.</text>
</comment>
<dbReference type="OrthoDB" id="5195145at2"/>
<keyword evidence="2" id="KW-1185">Reference proteome</keyword>